<keyword evidence="3" id="KW-1185">Reference proteome</keyword>
<keyword evidence="1" id="KW-1133">Transmembrane helix</keyword>
<proteinExistence type="predicted"/>
<evidence type="ECO:0000313" key="3">
    <source>
        <dbReference type="Proteomes" id="UP000216752"/>
    </source>
</evidence>
<accession>A0ABZ3IFJ5</accession>
<sequence>MGDNQIVVPMDVFLKIIEGQARIEAKLDAHIGNESTLESRVCVLENDSNQIKGGRKILTWLIPILSGAAAITGTAITYAVTVGRYIEQLQHVQGAMK</sequence>
<dbReference type="Proteomes" id="UP000216752">
    <property type="component" value="Chromosome"/>
</dbReference>
<keyword evidence="1" id="KW-0812">Transmembrane</keyword>
<protein>
    <submittedName>
        <fullName evidence="2">Uncharacterized protein</fullName>
    </submittedName>
</protein>
<reference evidence="2" key="1">
    <citation type="submission" date="2024-05" db="EMBL/GenBank/DDBJ databases">
        <title>Isolation and characterization of Sporomusa carbonis sp. nov., a carboxydotrophic hydrogenogen in the genus of Sporomusa isolated from a charcoal burning pile.</title>
        <authorList>
            <person name="Boeer T."/>
            <person name="Rosenbaum F."/>
            <person name="Eysell L."/>
            <person name="Mueller V."/>
            <person name="Daniel R."/>
            <person name="Poehlein A."/>
        </authorList>
    </citation>
    <scope>NUCLEOTIDE SEQUENCE [LARGE SCALE GENOMIC DNA]</scope>
    <source>
        <strain evidence="2">DSM 10669</strain>
    </source>
</reference>
<dbReference type="RefSeq" id="WP_094605327.1">
    <property type="nucleotide sequence ID" value="NZ_CP155573.1"/>
</dbReference>
<evidence type="ECO:0000256" key="1">
    <source>
        <dbReference type="SAM" id="Phobius"/>
    </source>
</evidence>
<organism evidence="2 3">
    <name type="scientific">Sporomusa silvacetica DSM 10669</name>
    <dbReference type="NCBI Taxonomy" id="1123289"/>
    <lineage>
        <taxon>Bacteria</taxon>
        <taxon>Bacillati</taxon>
        <taxon>Bacillota</taxon>
        <taxon>Negativicutes</taxon>
        <taxon>Selenomonadales</taxon>
        <taxon>Sporomusaceae</taxon>
        <taxon>Sporomusa</taxon>
    </lineage>
</organism>
<name>A0ABZ3IFJ5_9FIRM</name>
<evidence type="ECO:0000313" key="2">
    <source>
        <dbReference type="EMBL" id="XFO64184.1"/>
    </source>
</evidence>
<feature type="transmembrane region" description="Helical" evidence="1">
    <location>
        <begin position="57"/>
        <end position="80"/>
    </location>
</feature>
<keyword evidence="1" id="KW-0472">Membrane</keyword>
<dbReference type="EMBL" id="CP155573">
    <property type="protein sequence ID" value="XFO64184.1"/>
    <property type="molecule type" value="Genomic_DNA"/>
</dbReference>
<gene>
    <name evidence="2" type="ORF">SPSIL_002740</name>
</gene>